<feature type="chain" id="PRO_5010875380" evidence="1">
    <location>
        <begin position="19"/>
        <end position="232"/>
    </location>
</feature>
<evidence type="ECO:0000313" key="4">
    <source>
        <dbReference type="Proteomes" id="UP000193804"/>
    </source>
</evidence>
<dbReference type="PROSITE" id="PS51352">
    <property type="entry name" value="THIOREDOXIN_2"/>
    <property type="match status" value="1"/>
</dbReference>
<dbReference type="PANTHER" id="PTHR42852">
    <property type="entry name" value="THIOL:DISULFIDE INTERCHANGE PROTEIN DSBE"/>
    <property type="match status" value="1"/>
</dbReference>
<evidence type="ECO:0000259" key="2">
    <source>
        <dbReference type="PROSITE" id="PS51352"/>
    </source>
</evidence>
<feature type="signal peptide" evidence="1">
    <location>
        <begin position="1"/>
        <end position="18"/>
    </location>
</feature>
<proteinExistence type="predicted"/>
<dbReference type="GO" id="GO:0016491">
    <property type="term" value="F:oxidoreductase activity"/>
    <property type="evidence" value="ECO:0007669"/>
    <property type="project" value="InterPro"/>
</dbReference>
<dbReference type="Pfam" id="PF08534">
    <property type="entry name" value="Redoxin"/>
    <property type="match status" value="1"/>
</dbReference>
<dbReference type="AlphaFoldDB" id="A0A1X7IYM7"/>
<dbReference type="InterPro" id="IPR050553">
    <property type="entry name" value="Thioredoxin_ResA/DsbE_sf"/>
</dbReference>
<dbReference type="Proteomes" id="UP000193804">
    <property type="component" value="Unassembled WGS sequence"/>
</dbReference>
<sequence>MRYLILLLLFNSSFIAIAQSITIYQEAETGKYYRSNQLEEANESKVKTYKMVFPNMTVTFAVQIIEEINRNDSTIKVFEWVKTTEGNLEKIFDYKGKEFPDYKFETLENESLRISDLKGKPIFVDLWFTSCRPCIAKFPELNTIAKKYKDEVHFVAITFNTSKEVEKLLKKHPLDFIHVVDAKPFLKEIGQQLYPKNVLLDKSGRVVFISDSFTPLEKKEMQDVIEEILGSK</sequence>
<dbReference type="PANTHER" id="PTHR42852:SF17">
    <property type="entry name" value="THIOREDOXIN-LIKE PROTEIN HI_1115"/>
    <property type="match status" value="1"/>
</dbReference>
<dbReference type="EMBL" id="FXAW01000002">
    <property type="protein sequence ID" value="SMG20407.1"/>
    <property type="molecule type" value="Genomic_DNA"/>
</dbReference>
<feature type="domain" description="Thioredoxin" evidence="2">
    <location>
        <begin position="93"/>
        <end position="230"/>
    </location>
</feature>
<dbReference type="GO" id="GO:0016853">
    <property type="term" value="F:isomerase activity"/>
    <property type="evidence" value="ECO:0007669"/>
    <property type="project" value="UniProtKB-KW"/>
</dbReference>
<accession>A0A1X7IYM7</accession>
<evidence type="ECO:0000256" key="1">
    <source>
        <dbReference type="SAM" id="SignalP"/>
    </source>
</evidence>
<reference evidence="4" key="1">
    <citation type="submission" date="2017-04" db="EMBL/GenBank/DDBJ databases">
        <authorList>
            <person name="Varghese N."/>
            <person name="Submissions S."/>
        </authorList>
    </citation>
    <scope>NUCLEOTIDE SEQUENCE [LARGE SCALE GENOMIC DNA]</scope>
    <source>
        <strain evidence="4">DSM 4125</strain>
    </source>
</reference>
<keyword evidence="1" id="KW-0732">Signal</keyword>
<dbReference type="STRING" id="1028.SAMN05661096_01098"/>
<dbReference type="RefSeq" id="WP_085516075.1">
    <property type="nucleotide sequence ID" value="NZ_FXAW01000002.1"/>
</dbReference>
<dbReference type="OrthoDB" id="9815205at2"/>
<organism evidence="3 4">
    <name type="scientific">Marivirga sericea</name>
    <dbReference type="NCBI Taxonomy" id="1028"/>
    <lineage>
        <taxon>Bacteria</taxon>
        <taxon>Pseudomonadati</taxon>
        <taxon>Bacteroidota</taxon>
        <taxon>Cytophagia</taxon>
        <taxon>Cytophagales</taxon>
        <taxon>Marivirgaceae</taxon>
        <taxon>Marivirga</taxon>
    </lineage>
</organism>
<name>A0A1X7IYM7_9BACT</name>
<dbReference type="InterPro" id="IPR013766">
    <property type="entry name" value="Thioredoxin_domain"/>
</dbReference>
<keyword evidence="4" id="KW-1185">Reference proteome</keyword>
<keyword evidence="3" id="KW-0413">Isomerase</keyword>
<dbReference type="SUPFAM" id="SSF52833">
    <property type="entry name" value="Thioredoxin-like"/>
    <property type="match status" value="1"/>
</dbReference>
<dbReference type="Gene3D" id="3.40.30.10">
    <property type="entry name" value="Glutaredoxin"/>
    <property type="match status" value="1"/>
</dbReference>
<dbReference type="InterPro" id="IPR013740">
    <property type="entry name" value="Redoxin"/>
</dbReference>
<dbReference type="InterPro" id="IPR036249">
    <property type="entry name" value="Thioredoxin-like_sf"/>
</dbReference>
<gene>
    <name evidence="3" type="ORF">SAMN05661096_01098</name>
</gene>
<evidence type="ECO:0000313" key="3">
    <source>
        <dbReference type="EMBL" id="SMG20407.1"/>
    </source>
</evidence>
<dbReference type="CDD" id="cd02966">
    <property type="entry name" value="TlpA_like_family"/>
    <property type="match status" value="1"/>
</dbReference>
<protein>
    <submittedName>
        <fullName evidence="3">Thiol-disulfide isomerase or thioredoxin</fullName>
    </submittedName>
</protein>